<organism evidence="1">
    <name type="scientific">marine sediment metagenome</name>
    <dbReference type="NCBI Taxonomy" id="412755"/>
    <lineage>
        <taxon>unclassified sequences</taxon>
        <taxon>metagenomes</taxon>
        <taxon>ecological metagenomes</taxon>
    </lineage>
</organism>
<reference evidence="1" key="1">
    <citation type="journal article" date="2015" name="Nature">
        <title>Complex archaea that bridge the gap between prokaryotes and eukaryotes.</title>
        <authorList>
            <person name="Spang A."/>
            <person name="Saw J.H."/>
            <person name="Jorgensen S.L."/>
            <person name="Zaremba-Niedzwiedzka K."/>
            <person name="Martijn J."/>
            <person name="Lind A.E."/>
            <person name="van Eijk R."/>
            <person name="Schleper C."/>
            <person name="Guy L."/>
            <person name="Ettema T.J."/>
        </authorList>
    </citation>
    <scope>NUCLEOTIDE SEQUENCE</scope>
</reference>
<feature type="non-terminal residue" evidence="1">
    <location>
        <position position="1"/>
    </location>
</feature>
<proteinExistence type="predicted"/>
<gene>
    <name evidence="1" type="ORF">LCGC14_0831910</name>
</gene>
<dbReference type="AlphaFoldDB" id="A0A0F9Q107"/>
<protein>
    <submittedName>
        <fullName evidence="1">Uncharacterized protein</fullName>
    </submittedName>
</protein>
<accession>A0A0F9Q107</accession>
<evidence type="ECO:0000313" key="1">
    <source>
        <dbReference type="EMBL" id="KKN30682.1"/>
    </source>
</evidence>
<name>A0A0F9Q107_9ZZZZ</name>
<comment type="caution">
    <text evidence="1">The sequence shown here is derived from an EMBL/GenBank/DDBJ whole genome shotgun (WGS) entry which is preliminary data.</text>
</comment>
<dbReference type="EMBL" id="LAZR01002389">
    <property type="protein sequence ID" value="KKN30682.1"/>
    <property type="molecule type" value="Genomic_DNA"/>
</dbReference>
<sequence length="117" mass="13095">GAEMSTELETIKFDKRDLEIIEYWGGKEFGAMLQLTQGSGVGPDEPGFIQVTQVDAYKLIIKMAEWLKTRAASRAGELRESIAADKALEKTLTKDAVDCEHFIADLRILKLPLRLLK</sequence>